<protein>
    <submittedName>
        <fullName evidence="1">Uncharacterized protein</fullName>
    </submittedName>
</protein>
<gene>
    <name evidence="1" type="ORF">VNE69_02248</name>
</gene>
<dbReference type="GeneID" id="90540538"/>
<keyword evidence="2" id="KW-1185">Reference proteome</keyword>
<sequence>MLLFISFLRCTEFSFYSKEENNESILGFTHEDIDNVLENNEENIETILGIIENKIGEDELIHLMSADGTQNERNDERINKNNKCMSIKNIQNNNFTQDEMLCAKNFKINHDIAMPYVSDESIIRINTNSPENDQIVYGEGGSTIINENILQKSMFQEKDNHICCNMVRYNASKDYKPFGETFEEEDLNDSYREIGYNKMQGQSLIKDLTCQEEKELELVKNMNDSAHMFLPHKEERFQENQHTMYEAIIGIGNFRDLIHEQIHKESLQSNTYTPSMYIVNNCSIDEKTNQQTNLCTKYDQNMSSDINKDVTHEVTSKDGNYSTINDTSSTSISQSSQRFITPPIINIQYENYNNIIVCQIDGALLLEKRLRELKVKFDTFKFKARQFISKIPSNKKNKNLNNKEKKIVELYRNYLNRRFGFYKRSLVIHAESIINKITTGFHENSLIIDSLNFVISVCDFAIPPSRKLRIREDTLKLFYYFSLDFWKLDQMLDKLDLGNFIELIIYHFNNKNIQIIQAKYDLEALFYNFDNFSKQKEILSIRIKNICEIIGSKYNYKI</sequence>
<proteinExistence type="predicted"/>
<dbReference type="RefSeq" id="XP_065328874.1">
    <property type="nucleotide sequence ID" value="XM_065472802.1"/>
</dbReference>
<name>A0AAX4J9P7_9MICR</name>
<dbReference type="Proteomes" id="UP001334084">
    <property type="component" value="Chromosome 2"/>
</dbReference>
<dbReference type="EMBL" id="CP142727">
    <property type="protein sequence ID" value="WUR02729.1"/>
    <property type="molecule type" value="Genomic_DNA"/>
</dbReference>
<accession>A0AAX4J9P7</accession>
<reference evidence="1" key="1">
    <citation type="journal article" date="2024" name="BMC Genomics">
        <title>Functional annotation of a divergent genome using sequence and structure-based similarity.</title>
        <authorList>
            <person name="Svedberg D."/>
            <person name="Winiger R.R."/>
            <person name="Berg A."/>
            <person name="Sharma H."/>
            <person name="Tellgren-Roth C."/>
            <person name="Debrunner-Vossbrinck B.A."/>
            <person name="Vossbrinck C.R."/>
            <person name="Barandun J."/>
        </authorList>
    </citation>
    <scope>NUCLEOTIDE SEQUENCE</scope>
    <source>
        <strain evidence="1">Illinois isolate</strain>
    </source>
</reference>
<evidence type="ECO:0000313" key="1">
    <source>
        <dbReference type="EMBL" id="WUR02729.1"/>
    </source>
</evidence>
<evidence type="ECO:0000313" key="2">
    <source>
        <dbReference type="Proteomes" id="UP001334084"/>
    </source>
</evidence>
<dbReference type="KEGG" id="vnx:VNE69_02248"/>
<organism evidence="1 2">
    <name type="scientific">Vairimorpha necatrix</name>
    <dbReference type="NCBI Taxonomy" id="6039"/>
    <lineage>
        <taxon>Eukaryota</taxon>
        <taxon>Fungi</taxon>
        <taxon>Fungi incertae sedis</taxon>
        <taxon>Microsporidia</taxon>
        <taxon>Nosematidae</taxon>
        <taxon>Vairimorpha</taxon>
    </lineage>
</organism>
<dbReference type="AlphaFoldDB" id="A0AAX4J9P7"/>